<dbReference type="PRINTS" id="PR00411">
    <property type="entry name" value="PNDRDTASEI"/>
</dbReference>
<dbReference type="Pfam" id="PF07992">
    <property type="entry name" value="Pyr_redox_2"/>
    <property type="match status" value="1"/>
</dbReference>
<protein>
    <submittedName>
        <fullName evidence="7">NAD(P)/FAD-dependent oxidoreductase</fullName>
    </submittedName>
</protein>
<dbReference type="Gene3D" id="3.30.390.30">
    <property type="match status" value="1"/>
</dbReference>
<evidence type="ECO:0000259" key="5">
    <source>
        <dbReference type="Pfam" id="PF07992"/>
    </source>
</evidence>
<dbReference type="PANTHER" id="PTHR43557:SF2">
    <property type="entry name" value="RIESKE DOMAIN-CONTAINING PROTEIN-RELATED"/>
    <property type="match status" value="1"/>
</dbReference>
<evidence type="ECO:0000256" key="4">
    <source>
        <dbReference type="ARBA" id="ARBA00023002"/>
    </source>
</evidence>
<sequence length="421" mass="43732">MSEAGSGRTVVVAGGGLAAAKTAEALRGEGFEGSIVLVGAEAIVPYERPALSKGYLQGSAERASLDVHPADWYADNAVDLRLGAAVTALDVAGHAITTADGDRTRYDTLVLATGSRARRLDLPGADAAGVHHLRDVGDSERLRTALRPGARVVVVGGGWIGLETAAAAVTAGAQVTVVEVAELPLVRVLGPEVARVFADLHRAHGVDLRCGVGVRDVVAGDSGEGANVVHLDDGTALPADVVVVGIGAAPNVELARDAGLELGGRDTGGGVCVDEHLRTSHPDVLAVGDLAAAWNPLLGRRIRVEHWANALNQPAVAARTALGVPASYDRPPYFYTDQFELGMEFTGWFDPTQPYDLVVRGDLDSREFVAFWLVEGVVAAAMNVNVWDVTEHLGLLVRSRATPPAAHLADPAVALADLAEG</sequence>
<dbReference type="InterPro" id="IPR016156">
    <property type="entry name" value="FAD/NAD-linked_Rdtase_dimer_sf"/>
</dbReference>
<dbReference type="PRINTS" id="PR00368">
    <property type="entry name" value="FADPNR"/>
</dbReference>
<comment type="caution">
    <text evidence="7">The sequence shown here is derived from an EMBL/GenBank/DDBJ whole genome shotgun (WGS) entry which is preliminary data.</text>
</comment>
<keyword evidence="2" id="KW-0285">Flavoprotein</keyword>
<dbReference type="InterPro" id="IPR028202">
    <property type="entry name" value="Reductase_C"/>
</dbReference>
<dbReference type="SUPFAM" id="SSF51905">
    <property type="entry name" value="FAD/NAD(P)-binding domain"/>
    <property type="match status" value="2"/>
</dbReference>
<evidence type="ECO:0000256" key="2">
    <source>
        <dbReference type="ARBA" id="ARBA00022630"/>
    </source>
</evidence>
<accession>A0ABW3VHW0</accession>
<gene>
    <name evidence="7" type="ORF">ACFQ34_13635</name>
</gene>
<dbReference type="InterPro" id="IPR050446">
    <property type="entry name" value="FAD-oxidoreductase/Apoptosis"/>
</dbReference>
<evidence type="ECO:0000259" key="6">
    <source>
        <dbReference type="Pfam" id="PF14759"/>
    </source>
</evidence>
<dbReference type="RefSeq" id="WP_379652983.1">
    <property type="nucleotide sequence ID" value="NZ_JBHTMB010000124.1"/>
</dbReference>
<dbReference type="Pfam" id="PF14759">
    <property type="entry name" value="Reductase_C"/>
    <property type="match status" value="1"/>
</dbReference>
<dbReference type="Gene3D" id="3.50.50.60">
    <property type="entry name" value="FAD/NAD(P)-binding domain"/>
    <property type="match status" value="2"/>
</dbReference>
<name>A0ABW3VHW0_9PSEU</name>
<feature type="domain" description="FAD/NAD(P)-binding" evidence="5">
    <location>
        <begin position="9"/>
        <end position="313"/>
    </location>
</feature>
<evidence type="ECO:0000256" key="3">
    <source>
        <dbReference type="ARBA" id="ARBA00022827"/>
    </source>
</evidence>
<dbReference type="Proteomes" id="UP001597182">
    <property type="component" value="Unassembled WGS sequence"/>
</dbReference>
<organism evidence="7 8">
    <name type="scientific">Pseudonocardia benzenivorans</name>
    <dbReference type="NCBI Taxonomy" id="228005"/>
    <lineage>
        <taxon>Bacteria</taxon>
        <taxon>Bacillati</taxon>
        <taxon>Actinomycetota</taxon>
        <taxon>Actinomycetes</taxon>
        <taxon>Pseudonocardiales</taxon>
        <taxon>Pseudonocardiaceae</taxon>
        <taxon>Pseudonocardia</taxon>
    </lineage>
</organism>
<keyword evidence="3" id="KW-0274">FAD</keyword>
<proteinExistence type="predicted"/>
<evidence type="ECO:0000313" key="8">
    <source>
        <dbReference type="Proteomes" id="UP001597182"/>
    </source>
</evidence>
<comment type="cofactor">
    <cofactor evidence="1">
        <name>FAD</name>
        <dbReference type="ChEBI" id="CHEBI:57692"/>
    </cofactor>
</comment>
<reference evidence="8" key="1">
    <citation type="journal article" date="2019" name="Int. J. Syst. Evol. Microbiol.">
        <title>The Global Catalogue of Microorganisms (GCM) 10K type strain sequencing project: providing services to taxonomists for standard genome sequencing and annotation.</title>
        <authorList>
            <consortium name="The Broad Institute Genomics Platform"/>
            <consortium name="The Broad Institute Genome Sequencing Center for Infectious Disease"/>
            <person name="Wu L."/>
            <person name="Ma J."/>
        </authorList>
    </citation>
    <scope>NUCLEOTIDE SEQUENCE [LARGE SCALE GENOMIC DNA]</scope>
    <source>
        <strain evidence="8">CCUG 49018</strain>
    </source>
</reference>
<dbReference type="PANTHER" id="PTHR43557">
    <property type="entry name" value="APOPTOSIS-INDUCING FACTOR 1"/>
    <property type="match status" value="1"/>
</dbReference>
<evidence type="ECO:0000313" key="7">
    <source>
        <dbReference type="EMBL" id="MFD1234326.1"/>
    </source>
</evidence>
<dbReference type="InterPro" id="IPR023753">
    <property type="entry name" value="FAD/NAD-binding_dom"/>
</dbReference>
<keyword evidence="4" id="KW-0560">Oxidoreductase</keyword>
<evidence type="ECO:0000256" key="1">
    <source>
        <dbReference type="ARBA" id="ARBA00001974"/>
    </source>
</evidence>
<dbReference type="InterPro" id="IPR036188">
    <property type="entry name" value="FAD/NAD-bd_sf"/>
</dbReference>
<keyword evidence="8" id="KW-1185">Reference proteome</keyword>
<feature type="domain" description="Reductase C-terminal" evidence="6">
    <location>
        <begin position="333"/>
        <end position="418"/>
    </location>
</feature>
<dbReference type="SUPFAM" id="SSF55424">
    <property type="entry name" value="FAD/NAD-linked reductases, dimerisation (C-terminal) domain"/>
    <property type="match status" value="1"/>
</dbReference>
<dbReference type="EMBL" id="JBHTMB010000124">
    <property type="protein sequence ID" value="MFD1234326.1"/>
    <property type="molecule type" value="Genomic_DNA"/>
</dbReference>